<evidence type="ECO:0000259" key="4">
    <source>
        <dbReference type="PROSITE" id="PS50949"/>
    </source>
</evidence>
<evidence type="ECO:0000256" key="1">
    <source>
        <dbReference type="ARBA" id="ARBA00023015"/>
    </source>
</evidence>
<accession>A0A7C3WMH7</accession>
<sequence>MVDFDERIPIYLQIMDLIKKKIIKGDLKGGDKLPSVRELAVELKVNPNTVQRVYQELEREGIIVIVRGTGAFVVSEEKKLKEIKESLAGERIKNFIKEMKEINLSKEDLDLLLSKYWEEVN</sequence>
<dbReference type="PANTHER" id="PTHR38445:SF9">
    <property type="entry name" value="HTH-TYPE TRANSCRIPTIONAL REPRESSOR YTRA"/>
    <property type="match status" value="1"/>
</dbReference>
<dbReference type="PROSITE" id="PS50949">
    <property type="entry name" value="HTH_GNTR"/>
    <property type="match status" value="1"/>
</dbReference>
<dbReference type="AlphaFoldDB" id="A0A7C3WMH7"/>
<dbReference type="Pfam" id="PF00392">
    <property type="entry name" value="GntR"/>
    <property type="match status" value="1"/>
</dbReference>
<name>A0A7C3WMH7_9BACT</name>
<proteinExistence type="predicted"/>
<keyword evidence="1" id="KW-0805">Transcription regulation</keyword>
<protein>
    <submittedName>
        <fullName evidence="5">GntR family transcriptional regulator</fullName>
    </submittedName>
</protein>
<dbReference type="InterPro" id="IPR036388">
    <property type="entry name" value="WH-like_DNA-bd_sf"/>
</dbReference>
<dbReference type="InterPro" id="IPR000524">
    <property type="entry name" value="Tscrpt_reg_HTH_GntR"/>
</dbReference>
<dbReference type="InterPro" id="IPR036390">
    <property type="entry name" value="WH_DNA-bd_sf"/>
</dbReference>
<keyword evidence="3" id="KW-0804">Transcription</keyword>
<reference evidence="5" key="1">
    <citation type="journal article" date="2020" name="mSystems">
        <title>Genome- and Community-Level Interaction Insights into Carbon Utilization and Element Cycling Functions of Hydrothermarchaeota in Hydrothermal Sediment.</title>
        <authorList>
            <person name="Zhou Z."/>
            <person name="Liu Y."/>
            <person name="Xu W."/>
            <person name="Pan J."/>
            <person name="Luo Z.H."/>
            <person name="Li M."/>
        </authorList>
    </citation>
    <scope>NUCLEOTIDE SEQUENCE [LARGE SCALE GENOMIC DNA]</scope>
    <source>
        <strain evidence="5">SpSt-751</strain>
    </source>
</reference>
<dbReference type="SMART" id="SM00345">
    <property type="entry name" value="HTH_GNTR"/>
    <property type="match status" value="1"/>
</dbReference>
<dbReference type="EMBL" id="DTGA01000108">
    <property type="protein sequence ID" value="HGB31185.1"/>
    <property type="molecule type" value="Genomic_DNA"/>
</dbReference>
<dbReference type="CDD" id="cd07377">
    <property type="entry name" value="WHTH_GntR"/>
    <property type="match status" value="1"/>
</dbReference>
<dbReference type="PANTHER" id="PTHR38445">
    <property type="entry name" value="HTH-TYPE TRANSCRIPTIONAL REPRESSOR YTRA"/>
    <property type="match status" value="1"/>
</dbReference>
<evidence type="ECO:0000256" key="3">
    <source>
        <dbReference type="ARBA" id="ARBA00023163"/>
    </source>
</evidence>
<dbReference type="SUPFAM" id="SSF46785">
    <property type="entry name" value="Winged helix' DNA-binding domain"/>
    <property type="match status" value="1"/>
</dbReference>
<feature type="domain" description="HTH gntR-type" evidence="4">
    <location>
        <begin position="8"/>
        <end position="76"/>
    </location>
</feature>
<gene>
    <name evidence="5" type="ORF">ENV35_04840</name>
</gene>
<dbReference type="Gene3D" id="1.10.10.10">
    <property type="entry name" value="Winged helix-like DNA-binding domain superfamily/Winged helix DNA-binding domain"/>
    <property type="match status" value="1"/>
</dbReference>
<evidence type="ECO:0000256" key="2">
    <source>
        <dbReference type="ARBA" id="ARBA00023125"/>
    </source>
</evidence>
<comment type="caution">
    <text evidence="5">The sequence shown here is derived from an EMBL/GenBank/DDBJ whole genome shotgun (WGS) entry which is preliminary data.</text>
</comment>
<organism evidence="5">
    <name type="scientific">Dictyoglomus turgidum</name>
    <dbReference type="NCBI Taxonomy" id="513050"/>
    <lineage>
        <taxon>Bacteria</taxon>
        <taxon>Pseudomonadati</taxon>
        <taxon>Dictyoglomota</taxon>
        <taxon>Dictyoglomia</taxon>
        <taxon>Dictyoglomales</taxon>
        <taxon>Dictyoglomaceae</taxon>
        <taxon>Dictyoglomus</taxon>
    </lineage>
</organism>
<evidence type="ECO:0000313" key="5">
    <source>
        <dbReference type="EMBL" id="HGB31185.1"/>
    </source>
</evidence>
<dbReference type="GO" id="GO:0003700">
    <property type="term" value="F:DNA-binding transcription factor activity"/>
    <property type="evidence" value="ECO:0007669"/>
    <property type="project" value="InterPro"/>
</dbReference>
<keyword evidence="2" id="KW-0238">DNA-binding</keyword>
<dbReference type="GO" id="GO:0003677">
    <property type="term" value="F:DNA binding"/>
    <property type="evidence" value="ECO:0007669"/>
    <property type="project" value="UniProtKB-KW"/>
</dbReference>